<comment type="caution">
    <text evidence="1">The sequence shown here is derived from an EMBL/GenBank/DDBJ whole genome shotgun (WGS) entry which is preliminary data.</text>
</comment>
<name>A0ACA9Q394_9GLOM</name>
<organism evidence="1 2">
    <name type="scientific">Acaulospora colombiana</name>
    <dbReference type="NCBI Taxonomy" id="27376"/>
    <lineage>
        <taxon>Eukaryota</taxon>
        <taxon>Fungi</taxon>
        <taxon>Fungi incertae sedis</taxon>
        <taxon>Mucoromycota</taxon>
        <taxon>Glomeromycotina</taxon>
        <taxon>Glomeromycetes</taxon>
        <taxon>Diversisporales</taxon>
        <taxon>Acaulosporaceae</taxon>
        <taxon>Acaulospora</taxon>
    </lineage>
</organism>
<feature type="non-terminal residue" evidence="1">
    <location>
        <position position="1"/>
    </location>
</feature>
<protein>
    <submittedName>
        <fullName evidence="1">2548_t:CDS:1</fullName>
    </submittedName>
</protein>
<reference evidence="1" key="1">
    <citation type="submission" date="2021-06" db="EMBL/GenBank/DDBJ databases">
        <authorList>
            <person name="Kallberg Y."/>
            <person name="Tangrot J."/>
            <person name="Rosling A."/>
        </authorList>
    </citation>
    <scope>NUCLEOTIDE SEQUENCE</scope>
    <source>
        <strain evidence="1">CL356</strain>
    </source>
</reference>
<proteinExistence type="predicted"/>
<gene>
    <name evidence="1" type="ORF">ACOLOM_LOCUS11662</name>
</gene>
<dbReference type="EMBL" id="CAJVPT010043006">
    <property type="protein sequence ID" value="CAG8731366.1"/>
    <property type="molecule type" value="Genomic_DNA"/>
</dbReference>
<evidence type="ECO:0000313" key="2">
    <source>
        <dbReference type="Proteomes" id="UP000789525"/>
    </source>
</evidence>
<evidence type="ECO:0000313" key="1">
    <source>
        <dbReference type="EMBL" id="CAG8731366.1"/>
    </source>
</evidence>
<accession>A0ACA9Q394</accession>
<sequence length="116" mass="12757">KDIEILHQRHPFSHSSTTILTSQLDIATIDCEGFYTTQGMSVARVSVCDGDGKVVFDELVRPDEGVSIMAQEFLGRSIQTGGEIAGHSSAEDALATLDLVKYYVQNRKGKEQQKLK</sequence>
<dbReference type="Proteomes" id="UP000789525">
    <property type="component" value="Unassembled WGS sequence"/>
</dbReference>
<keyword evidence="2" id="KW-1185">Reference proteome</keyword>